<dbReference type="AlphaFoldDB" id="A0A1T4ZU04"/>
<dbReference type="GO" id="GO:0016740">
    <property type="term" value="F:transferase activity"/>
    <property type="evidence" value="ECO:0007669"/>
    <property type="project" value="UniProtKB-KW"/>
</dbReference>
<dbReference type="EMBL" id="FUYS01000001">
    <property type="protein sequence ID" value="SKB26241.1"/>
    <property type="molecule type" value="Genomic_DNA"/>
</dbReference>
<sequence length="335" mass="38413">MKRLPLVTVFVPVYNAERYIGETISSVLSQTYGNFELLLIDDGSTDSSASVIQSFADPRIRYLVNAANSGISFTRNRGIAEARGEFFALLDADDVALPDRLQRQVEYLVRQPEMAMCGSHARLIDAAGVETGEAYVMPTEPEEISARLFFHNTFINSSVMFRMEALHASSGYYGGFSEDYEMAIQLNGRFMLGNIDDALVLYRIHGANSTIRDSSRYREAEYQLLARMQRAIGLPGNEHQVAMHHSLRLGGDSSAFEIDDYYKLLSAFWYANEKTAMYPATFFKKFIFELWYEKIREKAKRSAFFLLFASPLFSWRHITPKRFRKAFKQTFWVVR</sequence>
<dbReference type="Proteomes" id="UP000190541">
    <property type="component" value="Unassembled WGS sequence"/>
</dbReference>
<dbReference type="InterPro" id="IPR050834">
    <property type="entry name" value="Glycosyltransf_2"/>
</dbReference>
<keyword evidence="3" id="KW-1185">Reference proteome</keyword>
<dbReference type="Pfam" id="PF00535">
    <property type="entry name" value="Glycos_transf_2"/>
    <property type="match status" value="1"/>
</dbReference>
<organism evidence="2 3">
    <name type="scientific">Parapedobacter luteus</name>
    <dbReference type="NCBI Taxonomy" id="623280"/>
    <lineage>
        <taxon>Bacteria</taxon>
        <taxon>Pseudomonadati</taxon>
        <taxon>Bacteroidota</taxon>
        <taxon>Sphingobacteriia</taxon>
        <taxon>Sphingobacteriales</taxon>
        <taxon>Sphingobacteriaceae</taxon>
        <taxon>Parapedobacter</taxon>
    </lineage>
</organism>
<proteinExistence type="predicted"/>
<dbReference type="CDD" id="cd00761">
    <property type="entry name" value="Glyco_tranf_GTA_type"/>
    <property type="match status" value="1"/>
</dbReference>
<dbReference type="InterPro" id="IPR029044">
    <property type="entry name" value="Nucleotide-diphossugar_trans"/>
</dbReference>
<dbReference type="PANTHER" id="PTHR43685:SF2">
    <property type="entry name" value="GLYCOSYLTRANSFERASE 2-LIKE DOMAIN-CONTAINING PROTEIN"/>
    <property type="match status" value="1"/>
</dbReference>
<evidence type="ECO:0000313" key="3">
    <source>
        <dbReference type="Proteomes" id="UP000190541"/>
    </source>
</evidence>
<dbReference type="SUPFAM" id="SSF53448">
    <property type="entry name" value="Nucleotide-diphospho-sugar transferases"/>
    <property type="match status" value="1"/>
</dbReference>
<gene>
    <name evidence="2" type="ORF">SAMN05660226_00092</name>
</gene>
<keyword evidence="2" id="KW-0808">Transferase</keyword>
<reference evidence="2 3" key="1">
    <citation type="submission" date="2017-02" db="EMBL/GenBank/DDBJ databases">
        <authorList>
            <person name="Peterson S.W."/>
        </authorList>
    </citation>
    <scope>NUCLEOTIDE SEQUENCE [LARGE SCALE GENOMIC DNA]</scope>
    <source>
        <strain evidence="2 3">DSM 22899</strain>
    </source>
</reference>
<dbReference type="Gene3D" id="3.90.550.10">
    <property type="entry name" value="Spore Coat Polysaccharide Biosynthesis Protein SpsA, Chain A"/>
    <property type="match status" value="1"/>
</dbReference>
<protein>
    <submittedName>
        <fullName evidence="2">Glycosyl transferase family 2</fullName>
    </submittedName>
</protein>
<name>A0A1T4ZU04_9SPHI</name>
<dbReference type="RefSeq" id="WP_176146038.1">
    <property type="nucleotide sequence ID" value="NZ_FUYS01000001.1"/>
</dbReference>
<feature type="domain" description="Glycosyltransferase 2-like" evidence="1">
    <location>
        <begin position="8"/>
        <end position="134"/>
    </location>
</feature>
<evidence type="ECO:0000259" key="1">
    <source>
        <dbReference type="Pfam" id="PF00535"/>
    </source>
</evidence>
<accession>A0A1T4ZU04</accession>
<dbReference type="InterPro" id="IPR001173">
    <property type="entry name" value="Glyco_trans_2-like"/>
</dbReference>
<dbReference type="STRING" id="623280.SAMN05660226_00092"/>
<dbReference type="PANTHER" id="PTHR43685">
    <property type="entry name" value="GLYCOSYLTRANSFERASE"/>
    <property type="match status" value="1"/>
</dbReference>
<evidence type="ECO:0000313" key="2">
    <source>
        <dbReference type="EMBL" id="SKB26241.1"/>
    </source>
</evidence>